<sequence length="217" mass="23142">MRSELVTFSTSDGIVIVGDWYPSHGSRFALLLHMMPATKESWRTLAEQLVMAGYSCLAIDLRGHGESNMSGALNYRSFSDADHLASLLDVEAAFDWMSTKGADASNTVAIGASIGANLAINFVVSSGLPCAVALSPGLDYHGVTTEPSMHAMRPGQRMILIASDDDPESLASIQTLHAAKPTQTLLLETHGLGHGTWMFEKDPALIRTVISAISPLS</sequence>
<reference evidence="2 3" key="1">
    <citation type="journal article" date="2016" name="Nat. Commun.">
        <title>Thousands of microbial genomes shed light on interconnected biogeochemical processes in an aquifer system.</title>
        <authorList>
            <person name="Anantharaman K."/>
            <person name="Brown C.T."/>
            <person name="Hug L.A."/>
            <person name="Sharon I."/>
            <person name="Castelle C.J."/>
            <person name="Probst A.J."/>
            <person name="Thomas B.C."/>
            <person name="Singh A."/>
            <person name="Wilkins M.J."/>
            <person name="Karaoz U."/>
            <person name="Brodie E.L."/>
            <person name="Williams K.H."/>
            <person name="Hubbard S.S."/>
            <person name="Banfield J.F."/>
        </authorList>
    </citation>
    <scope>NUCLEOTIDE SEQUENCE [LARGE SCALE GENOMIC DNA]</scope>
</reference>
<dbReference type="EMBL" id="MGFE01000020">
    <property type="protein sequence ID" value="OGL98479.1"/>
    <property type="molecule type" value="Genomic_DNA"/>
</dbReference>
<feature type="domain" description="Serine aminopeptidase S33" evidence="1">
    <location>
        <begin position="41"/>
        <end position="141"/>
    </location>
</feature>
<proteinExistence type="predicted"/>
<gene>
    <name evidence="2" type="ORF">A2304_02190</name>
</gene>
<comment type="caution">
    <text evidence="2">The sequence shown here is derived from an EMBL/GenBank/DDBJ whole genome shotgun (WGS) entry which is preliminary data.</text>
</comment>
<dbReference type="InterPro" id="IPR022742">
    <property type="entry name" value="Hydrolase_4"/>
</dbReference>
<accession>A0A1F7W6T1</accession>
<dbReference type="AlphaFoldDB" id="A0A1F7W6T1"/>
<dbReference type="InterPro" id="IPR029058">
    <property type="entry name" value="AB_hydrolase_fold"/>
</dbReference>
<organism evidence="2 3">
    <name type="scientific">Candidatus Uhrbacteria bacterium RIFOXYB2_FULL_57_15</name>
    <dbReference type="NCBI Taxonomy" id="1802422"/>
    <lineage>
        <taxon>Bacteria</taxon>
        <taxon>Candidatus Uhriibacteriota</taxon>
    </lineage>
</organism>
<evidence type="ECO:0000313" key="2">
    <source>
        <dbReference type="EMBL" id="OGL98479.1"/>
    </source>
</evidence>
<evidence type="ECO:0000313" key="3">
    <source>
        <dbReference type="Proteomes" id="UP000176501"/>
    </source>
</evidence>
<dbReference type="Pfam" id="PF12146">
    <property type="entry name" value="Hydrolase_4"/>
    <property type="match status" value="1"/>
</dbReference>
<evidence type="ECO:0000259" key="1">
    <source>
        <dbReference type="Pfam" id="PF12146"/>
    </source>
</evidence>
<dbReference type="SUPFAM" id="SSF53474">
    <property type="entry name" value="alpha/beta-Hydrolases"/>
    <property type="match status" value="1"/>
</dbReference>
<dbReference type="Proteomes" id="UP000176501">
    <property type="component" value="Unassembled WGS sequence"/>
</dbReference>
<protein>
    <recommendedName>
        <fullName evidence="1">Serine aminopeptidase S33 domain-containing protein</fullName>
    </recommendedName>
</protein>
<dbReference type="Gene3D" id="3.40.50.1820">
    <property type="entry name" value="alpha/beta hydrolase"/>
    <property type="match status" value="1"/>
</dbReference>
<name>A0A1F7W6T1_9BACT</name>